<dbReference type="EMBL" id="MN740505">
    <property type="protein sequence ID" value="QHU30307.1"/>
    <property type="molecule type" value="Genomic_DNA"/>
</dbReference>
<proteinExistence type="predicted"/>
<organism evidence="2">
    <name type="scientific">viral metagenome</name>
    <dbReference type="NCBI Taxonomy" id="1070528"/>
    <lineage>
        <taxon>unclassified sequences</taxon>
        <taxon>metagenomes</taxon>
        <taxon>organismal metagenomes</taxon>
    </lineage>
</organism>
<feature type="transmembrane region" description="Helical" evidence="1">
    <location>
        <begin position="50"/>
        <end position="68"/>
    </location>
</feature>
<evidence type="ECO:0000313" key="2">
    <source>
        <dbReference type="EMBL" id="QHU30307.1"/>
    </source>
</evidence>
<evidence type="ECO:0000256" key="1">
    <source>
        <dbReference type="SAM" id="Phobius"/>
    </source>
</evidence>
<dbReference type="AlphaFoldDB" id="A0A6C0LIH2"/>
<sequence length="114" mass="13301">MKEHLYNTLIVIVIILKAAFLLVSITSRVSHRLGWDSRTVKMLEKMREESLAVSEVFMYLVLIVVFFPRRRVSDIKIGKEEQIIAFVLGVLGIIHTQWDLFEGFFLDINHLINK</sequence>
<name>A0A6C0LIH2_9ZZZZ</name>
<reference evidence="2" key="1">
    <citation type="journal article" date="2020" name="Nature">
        <title>Giant virus diversity and host interactions through global metagenomics.</title>
        <authorList>
            <person name="Schulz F."/>
            <person name="Roux S."/>
            <person name="Paez-Espino D."/>
            <person name="Jungbluth S."/>
            <person name="Walsh D.A."/>
            <person name="Denef V.J."/>
            <person name="McMahon K.D."/>
            <person name="Konstantinidis K.T."/>
            <person name="Eloe-Fadrosh E.A."/>
            <person name="Kyrpides N.C."/>
            <person name="Woyke T."/>
        </authorList>
    </citation>
    <scope>NUCLEOTIDE SEQUENCE</scope>
    <source>
        <strain evidence="2">GVMAG-M-3300027833-11</strain>
    </source>
</reference>
<keyword evidence="1" id="KW-0812">Transmembrane</keyword>
<keyword evidence="1" id="KW-0472">Membrane</keyword>
<keyword evidence="1" id="KW-1133">Transmembrane helix</keyword>
<feature type="transmembrane region" description="Helical" evidence="1">
    <location>
        <begin position="6"/>
        <end position="29"/>
    </location>
</feature>
<accession>A0A6C0LIH2</accession>
<protein>
    <submittedName>
        <fullName evidence="2">Uncharacterized protein</fullName>
    </submittedName>
</protein>